<protein>
    <submittedName>
        <fullName evidence="1">Uncharacterized protein</fullName>
    </submittedName>
</protein>
<organism evidence="1 2">
    <name type="scientific">Hydnum rufescens UP504</name>
    <dbReference type="NCBI Taxonomy" id="1448309"/>
    <lineage>
        <taxon>Eukaryota</taxon>
        <taxon>Fungi</taxon>
        <taxon>Dikarya</taxon>
        <taxon>Basidiomycota</taxon>
        <taxon>Agaricomycotina</taxon>
        <taxon>Agaricomycetes</taxon>
        <taxon>Cantharellales</taxon>
        <taxon>Hydnaceae</taxon>
        <taxon>Hydnum</taxon>
    </lineage>
</organism>
<comment type="caution">
    <text evidence="1">The sequence shown here is derived from an EMBL/GenBank/DDBJ whole genome shotgun (WGS) entry which is preliminary data.</text>
</comment>
<dbReference type="AlphaFoldDB" id="A0A9P6AVU0"/>
<gene>
    <name evidence="1" type="ORF">BS47DRAFT_1030587</name>
</gene>
<dbReference type="OrthoDB" id="391988at2759"/>
<evidence type="ECO:0000313" key="2">
    <source>
        <dbReference type="Proteomes" id="UP000886523"/>
    </source>
</evidence>
<keyword evidence="2" id="KW-1185">Reference proteome</keyword>
<proteinExistence type="predicted"/>
<reference evidence="1" key="1">
    <citation type="journal article" date="2020" name="Nat. Commun.">
        <title>Large-scale genome sequencing of mycorrhizal fungi provides insights into the early evolution of symbiotic traits.</title>
        <authorList>
            <person name="Miyauchi S."/>
            <person name="Kiss E."/>
            <person name="Kuo A."/>
            <person name="Drula E."/>
            <person name="Kohler A."/>
            <person name="Sanchez-Garcia M."/>
            <person name="Morin E."/>
            <person name="Andreopoulos B."/>
            <person name="Barry K.W."/>
            <person name="Bonito G."/>
            <person name="Buee M."/>
            <person name="Carver A."/>
            <person name="Chen C."/>
            <person name="Cichocki N."/>
            <person name="Clum A."/>
            <person name="Culley D."/>
            <person name="Crous P.W."/>
            <person name="Fauchery L."/>
            <person name="Girlanda M."/>
            <person name="Hayes R.D."/>
            <person name="Keri Z."/>
            <person name="LaButti K."/>
            <person name="Lipzen A."/>
            <person name="Lombard V."/>
            <person name="Magnuson J."/>
            <person name="Maillard F."/>
            <person name="Murat C."/>
            <person name="Nolan M."/>
            <person name="Ohm R.A."/>
            <person name="Pangilinan J."/>
            <person name="Pereira M.F."/>
            <person name="Perotto S."/>
            <person name="Peter M."/>
            <person name="Pfister S."/>
            <person name="Riley R."/>
            <person name="Sitrit Y."/>
            <person name="Stielow J.B."/>
            <person name="Szollosi G."/>
            <person name="Zifcakova L."/>
            <person name="Stursova M."/>
            <person name="Spatafora J.W."/>
            <person name="Tedersoo L."/>
            <person name="Vaario L.M."/>
            <person name="Yamada A."/>
            <person name="Yan M."/>
            <person name="Wang P."/>
            <person name="Xu J."/>
            <person name="Bruns T."/>
            <person name="Baldrian P."/>
            <person name="Vilgalys R."/>
            <person name="Dunand C."/>
            <person name="Henrissat B."/>
            <person name="Grigoriev I.V."/>
            <person name="Hibbett D."/>
            <person name="Nagy L.G."/>
            <person name="Martin F.M."/>
        </authorList>
    </citation>
    <scope>NUCLEOTIDE SEQUENCE</scope>
    <source>
        <strain evidence="1">UP504</strain>
    </source>
</reference>
<dbReference type="EMBL" id="MU128982">
    <property type="protein sequence ID" value="KAF9512729.1"/>
    <property type="molecule type" value="Genomic_DNA"/>
</dbReference>
<accession>A0A9P6AVU0</accession>
<evidence type="ECO:0000313" key="1">
    <source>
        <dbReference type="EMBL" id="KAF9512729.1"/>
    </source>
</evidence>
<name>A0A9P6AVU0_9AGAM</name>
<dbReference type="Proteomes" id="UP000886523">
    <property type="component" value="Unassembled WGS sequence"/>
</dbReference>
<sequence length="160" mass="18001">MVQGARGKLGKTPLINAVFRAKNPTLTSDDHATQHDIDQELACDDNYPLILNDSQGGARKGSSKTHQQTRPRGLAGFSWFFELWMLWISKNHQKPAKPLVKFPDAGYMLFGCTARFPSLEAEFYSEEMKYSSRTTPTRPRLLPHSLSTVLVRSLDTSTTE</sequence>